<name>A0A392TEH5_9FABA</name>
<evidence type="ECO:0000256" key="1">
    <source>
        <dbReference type="SAM" id="MobiDB-lite"/>
    </source>
</evidence>
<accession>A0A392TEH5</accession>
<reference evidence="2 3" key="1">
    <citation type="journal article" date="2018" name="Front. Plant Sci.">
        <title>Red Clover (Trifolium pratense) and Zigzag Clover (T. medium) - A Picture of Genomic Similarities and Differences.</title>
        <authorList>
            <person name="Dluhosova J."/>
            <person name="Istvanek J."/>
            <person name="Nedelnik J."/>
            <person name="Repkova J."/>
        </authorList>
    </citation>
    <scope>NUCLEOTIDE SEQUENCE [LARGE SCALE GENOMIC DNA]</scope>
    <source>
        <strain evidence="3">cv. 10/8</strain>
        <tissue evidence="2">Leaf</tissue>
    </source>
</reference>
<dbReference type="EMBL" id="LXQA010555438">
    <property type="protein sequence ID" value="MCI59004.1"/>
    <property type="molecule type" value="Genomic_DNA"/>
</dbReference>
<protein>
    <submittedName>
        <fullName evidence="2">Uncharacterized protein</fullName>
    </submittedName>
</protein>
<feature type="region of interest" description="Disordered" evidence="1">
    <location>
        <begin position="1"/>
        <end position="21"/>
    </location>
</feature>
<proteinExistence type="predicted"/>
<organism evidence="2 3">
    <name type="scientific">Trifolium medium</name>
    <dbReference type="NCBI Taxonomy" id="97028"/>
    <lineage>
        <taxon>Eukaryota</taxon>
        <taxon>Viridiplantae</taxon>
        <taxon>Streptophyta</taxon>
        <taxon>Embryophyta</taxon>
        <taxon>Tracheophyta</taxon>
        <taxon>Spermatophyta</taxon>
        <taxon>Magnoliopsida</taxon>
        <taxon>eudicotyledons</taxon>
        <taxon>Gunneridae</taxon>
        <taxon>Pentapetalae</taxon>
        <taxon>rosids</taxon>
        <taxon>fabids</taxon>
        <taxon>Fabales</taxon>
        <taxon>Fabaceae</taxon>
        <taxon>Papilionoideae</taxon>
        <taxon>50 kb inversion clade</taxon>
        <taxon>NPAAA clade</taxon>
        <taxon>Hologalegina</taxon>
        <taxon>IRL clade</taxon>
        <taxon>Trifolieae</taxon>
        <taxon>Trifolium</taxon>
    </lineage>
</organism>
<keyword evidence="3" id="KW-1185">Reference proteome</keyword>
<evidence type="ECO:0000313" key="2">
    <source>
        <dbReference type="EMBL" id="MCI59004.1"/>
    </source>
</evidence>
<evidence type="ECO:0000313" key="3">
    <source>
        <dbReference type="Proteomes" id="UP000265520"/>
    </source>
</evidence>
<dbReference type="Proteomes" id="UP000265520">
    <property type="component" value="Unassembled WGS sequence"/>
</dbReference>
<dbReference type="AlphaFoldDB" id="A0A392TEH5"/>
<comment type="caution">
    <text evidence="2">The sequence shown here is derived from an EMBL/GenBank/DDBJ whole genome shotgun (WGS) entry which is preliminary data.</text>
</comment>
<feature type="non-terminal residue" evidence="2">
    <location>
        <position position="1"/>
    </location>
</feature>
<sequence>VLALPAPMDMDGQDSIGCGGTSTRDFTIQSAYVYQSARSQTFEGD</sequence>